<comment type="caution">
    <text evidence="2">The sequence shown here is derived from an EMBL/GenBank/DDBJ whole genome shotgun (WGS) entry which is preliminary data.</text>
</comment>
<evidence type="ECO:0000256" key="1">
    <source>
        <dbReference type="SAM" id="SignalP"/>
    </source>
</evidence>
<dbReference type="EMBL" id="JANUHA010000001">
    <property type="protein sequence ID" value="MCS0595233.1"/>
    <property type="molecule type" value="Genomic_DNA"/>
</dbReference>
<keyword evidence="3" id="KW-1185">Reference proteome</keyword>
<dbReference type="Proteomes" id="UP001206572">
    <property type="component" value="Unassembled WGS sequence"/>
</dbReference>
<proteinExistence type="predicted"/>
<dbReference type="InterPro" id="IPR018673">
    <property type="entry name" value="DUF2141"/>
</dbReference>
<feature type="chain" id="PRO_5045248789" evidence="1">
    <location>
        <begin position="25"/>
        <end position="141"/>
    </location>
</feature>
<accession>A0ABT2AHH6</accession>
<reference evidence="2 3" key="1">
    <citation type="submission" date="2022-08" db="EMBL/GenBank/DDBJ databases">
        <title>Reclassification of Massilia species as members of the genera Telluria, Duganella, Pseudoduganella, Mokoshia gen. nov. and Zemynaea gen. nov. using orthogonal and non-orthogonal genome-based approaches.</title>
        <authorList>
            <person name="Bowman J.P."/>
        </authorList>
    </citation>
    <scope>NUCLEOTIDE SEQUENCE [LARGE SCALE GENOMIC DNA]</scope>
    <source>
        <strain evidence="2 3">JCM 31661</strain>
    </source>
</reference>
<dbReference type="Pfam" id="PF09912">
    <property type="entry name" value="DUF2141"/>
    <property type="match status" value="1"/>
</dbReference>
<gene>
    <name evidence="2" type="ORF">NX780_02625</name>
</gene>
<evidence type="ECO:0000313" key="3">
    <source>
        <dbReference type="Proteomes" id="UP001206572"/>
    </source>
</evidence>
<evidence type="ECO:0000313" key="2">
    <source>
        <dbReference type="EMBL" id="MCS0595233.1"/>
    </source>
</evidence>
<dbReference type="RefSeq" id="WP_258826304.1">
    <property type="nucleotide sequence ID" value="NZ_JANUHA010000001.1"/>
</dbReference>
<keyword evidence="1" id="KW-0732">Signal</keyword>
<name>A0ABT2AHH6_9BURK</name>
<protein>
    <submittedName>
        <fullName evidence="2">DUF2141 domain-containing protein</fullName>
    </submittedName>
</protein>
<organism evidence="2 3">
    <name type="scientific">Massilia agri</name>
    <dbReference type="NCBI Taxonomy" id="1886785"/>
    <lineage>
        <taxon>Bacteria</taxon>
        <taxon>Pseudomonadati</taxon>
        <taxon>Pseudomonadota</taxon>
        <taxon>Betaproteobacteria</taxon>
        <taxon>Burkholderiales</taxon>
        <taxon>Oxalobacteraceae</taxon>
        <taxon>Telluria group</taxon>
        <taxon>Massilia</taxon>
    </lineage>
</organism>
<feature type="signal peptide" evidence="1">
    <location>
        <begin position="1"/>
        <end position="24"/>
    </location>
</feature>
<sequence length="141" mass="14456">MNPIRSAACLALSLTSLLALPACAADLTVRVADIPSAQGSIMVAVYDGPANFLRRPVQSARANAATGAVDIVIKDLPAGGYGIAVFHDANGNGKMDSNFMGIPVEDHAFSNNARGNMGPPSFDQVKFSLPAAGATATISLR</sequence>